<dbReference type="EMBL" id="MW521382">
    <property type="protein sequence ID" value="QTP96310.1"/>
    <property type="molecule type" value="Genomic_DNA"/>
</dbReference>
<dbReference type="EMBL" id="MW306192">
    <property type="protein sequence ID" value="QUQ60464.1"/>
    <property type="molecule type" value="Genomic_DNA"/>
</dbReference>
<evidence type="ECO:0000313" key="19">
    <source>
        <dbReference type="EMBL" id="QPB67524.1"/>
    </source>
</evidence>
<evidence type="ECO:0000313" key="15">
    <source>
        <dbReference type="EMBL" id="QOW02524.1"/>
    </source>
</evidence>
<dbReference type="EMBL" id="MT459800">
    <property type="protein sequence ID" value="QPB67524.1"/>
    <property type="molecule type" value="Genomic_DNA"/>
</dbReference>
<dbReference type="EMBL" id="MT847623">
    <property type="protein sequence ID" value="QOW03083.1"/>
    <property type="molecule type" value="Genomic_DNA"/>
</dbReference>
<reference evidence="2" key="3">
    <citation type="journal article" date="2018" name="Virol. J.">
        <title>Intra-epidemic genome variation in highly pathogenic African swine fever virus (ASFV) from the country of Georgia.</title>
        <authorList>
            <person name="Farlow J."/>
            <person name="Donduashvili M."/>
            <person name="Kokhreidze M."/>
            <person name="Kotorashvili A."/>
            <person name="Vepkhvadze N.G."/>
            <person name="Kotaria N."/>
            <person name="Gulbani A."/>
        </authorList>
    </citation>
    <scope>NUCLEOTIDE SEQUENCE</scope>
    <source>
        <strain evidence="2">Georgia 2008/1</strain>
        <strain evidence="3">Georgia 2008/2</strain>
    </source>
</reference>
<reference evidence="20" key="19">
    <citation type="journal article" date="2021" name="Sci. China Life Sci.">
        <title>Emergence and prevalence of naturally occurring lower virulent African swine fever viruses in domestic pigs in China in 2020.</title>
        <authorList>
            <person name="Sun E."/>
            <person name="Zhang Z."/>
            <person name="Wang Z."/>
            <person name="He X."/>
            <person name="Zhang X."/>
            <person name="Wang L."/>
            <person name="Wang W."/>
            <person name="Huang L."/>
            <person name="Xi F."/>
            <person name="Huangfu H."/>
            <person name="Tsegay G."/>
            <person name="Huo H."/>
            <person name="Sun J."/>
            <person name="Tian Z."/>
            <person name="Xia W."/>
            <person name="Yu X."/>
            <person name="Li F."/>
            <person name="Liu R."/>
            <person name="Guan Y."/>
            <person name="Zhao D."/>
            <person name="Bu Z."/>
        </authorList>
    </citation>
    <scope>NUCLEOTIDE SEQUENCE</scope>
    <source>
        <strain evidence="20">Pig/Heilongjiang/HRB1/2020</strain>
    </source>
</reference>
<reference evidence="15" key="13">
    <citation type="journal article" date="2020" name="Viruses">
        <title>The Spillover of African Swine Fever in Western Poland Revealed Its Estimated Origin on the Basis of O174L, K145R, MGF 505-5R and IGR I73R/I329L Genomic Sequences.</title>
        <authorList>
            <person name="Mazur-Panasiuk N."/>
            <person name="Walczak M."/>
            <person name="Juszkiewicz M."/>
            <person name="Wozniakowski G."/>
        </authorList>
    </citation>
    <scope>NUCLEOTIDE SEQUENCE [LARGE SCALE GENOMIC DNA]</scope>
    <source>
        <strain evidence="17">Pol17_31177_O81</strain>
        <strain evidence="15">Pol17_55892_C754</strain>
        <strain evidence="16">Pol18_28298_O111</strain>
        <strain evidence="18">Pol19_53050_C1959/19</strain>
    </source>
</reference>
<evidence type="ECO:0000313" key="24">
    <source>
        <dbReference type="EMBL" id="QUQ60284.1"/>
    </source>
</evidence>
<reference evidence="13" key="12">
    <citation type="submission" date="2019-05" db="EMBL/GenBank/DDBJ databases">
        <title>Nanopore Sequencing as a Rapidly Deployable African swine fever Outbreak Tool.</title>
        <authorList>
            <person name="Ren Z."/>
            <person name="Guo H."/>
            <person name="Tu C."/>
            <person name="Yan X."/>
            <person name="He B."/>
        </authorList>
    </citation>
    <scope>NUCLEOTIDE SEQUENCE</scope>
    <source>
        <strain evidence="13">CN/2019/InnerMongolia-AES01</strain>
    </source>
</reference>
<dbReference type="Proteomes" id="UP000593778">
    <property type="component" value="Segment"/>
</dbReference>
<dbReference type="EMBL" id="LR536725">
    <property type="protein sequence ID" value="VFV47928.1"/>
    <property type="molecule type" value="Genomic_DNA"/>
</dbReference>
<dbReference type="EMBL" id="MN715134">
    <property type="protein sequence ID" value="QGV56970.1"/>
    <property type="molecule type" value="Genomic_DNA"/>
</dbReference>
<evidence type="ECO:0000313" key="16">
    <source>
        <dbReference type="EMBL" id="QOW02710.1"/>
    </source>
</evidence>
<organismHost>
    <name type="scientific">Ornithodoros moubata</name>
    <name type="common">Soft tick</name>
    <name type="synonym">Argasid tick</name>
    <dbReference type="NCBI Taxonomy" id="6938"/>
</organismHost>
<evidence type="ECO:0000313" key="17">
    <source>
        <dbReference type="EMBL" id="QOW02897.1"/>
    </source>
</evidence>
<evidence type="ECO:0000313" key="20">
    <source>
        <dbReference type="EMBL" id="QST88082.1"/>
    </source>
</evidence>
<evidence type="ECO:0000313" key="13">
    <source>
        <dbReference type="EMBL" id="QIA61411.1"/>
    </source>
</evidence>
<dbReference type="Proteomes" id="UP000594902">
    <property type="component" value="Segment"/>
</dbReference>
<dbReference type="Proteomes" id="UP000326051">
    <property type="component" value="Segment"/>
</dbReference>
<dbReference type="EMBL" id="MK333180">
    <property type="protein sequence ID" value="QBH90486.1"/>
    <property type="molecule type" value="Genomic_DNA"/>
</dbReference>
<evidence type="ECO:0000313" key="11">
    <source>
        <dbReference type="EMBL" id="QGJ83360.1"/>
    </source>
</evidence>
<dbReference type="Proteomes" id="UP000307568">
    <property type="component" value="Segment"/>
</dbReference>
<dbReference type="EMBL" id="MK333181">
    <property type="protein sequence ID" value="QBH90671.1"/>
    <property type="molecule type" value="Genomic_DNA"/>
</dbReference>
<reference evidence="5" key="16">
    <citation type="submission" date="2020-11" db="EMBL/GenBank/DDBJ databases">
        <authorList>
            <consortium name="IVD NGS Lab"/>
        </authorList>
    </citation>
    <scope>NUCLEOTIDE SEQUENCE [LARGE SCALE GENOMIC DNA]</scope>
    <source>
        <strain evidence="26">ASFV Belgium 2018/1</strain>
        <strain evidence="28">ASFV CzechRepublic 2017/1</strain>
        <strain evidence="4">ASFV Georgia 2007/1</strain>
        <strain evidence="5">ASFV Germany 2020/1</strain>
        <strain evidence="27">ASFV Moldova 2017/1</strain>
    </source>
</reference>
<dbReference type="Proteomes" id="UP000664916">
    <property type="component" value="Segment"/>
</dbReference>
<dbReference type="EMBL" id="LR722599">
    <property type="protein sequence ID" value="VVW93990.1"/>
    <property type="molecule type" value="Genomic_DNA"/>
</dbReference>
<dbReference type="Proteomes" id="UP000593931">
    <property type="component" value="Segment"/>
</dbReference>
<evidence type="ECO:0000313" key="30">
    <source>
        <dbReference type="Proteomes" id="UP000316600"/>
    </source>
</evidence>
<dbReference type="EMBL" id="MK940252">
    <property type="protein sequence ID" value="QIA61411.1"/>
    <property type="molecule type" value="Genomic_DNA"/>
</dbReference>
<dbReference type="Proteomes" id="UP000593631">
    <property type="component" value="Segment"/>
</dbReference>
<evidence type="ECO:0000313" key="8">
    <source>
        <dbReference type="EMBL" id="QDL88028.1"/>
    </source>
</evidence>
<dbReference type="EMBL" id="MT847622">
    <property type="protein sequence ID" value="QOW02897.1"/>
    <property type="molecule type" value="Genomic_DNA"/>
</dbReference>
<reference evidence="14 35" key="15">
    <citation type="submission" date="2020-05" db="EMBL/GenBank/DDBJ databases">
        <authorList>
            <person name="Zhang G."/>
            <person name="Li S."/>
            <person name="Lu G."/>
            <person name="Wang H."/>
            <person name="Zhou P."/>
            <person name="Ou J."/>
            <person name="Ji J."/>
            <person name="Ren Z."/>
            <person name="Cai S."/>
        </authorList>
    </citation>
    <scope>NUCLEOTIDE SEQUENCE [LARGE SCALE GENOMIC DNA]</scope>
    <source>
        <strain evidence="14">GZ201801</strain>
    </source>
</reference>
<dbReference type="Proteomes" id="UP000325567">
    <property type="component" value="Segment"/>
</dbReference>
<dbReference type="EMBL" id="MK645909">
    <property type="protein sequence ID" value="QDL88028.1"/>
    <property type="molecule type" value="Genomic_DNA"/>
</dbReference>
<reference evidence="20" key="21">
    <citation type="submission" date="2021-02" db="EMBL/GenBank/DDBJ databases">
        <authorList>
            <person name="Sun E.C."/>
            <person name="Zhang Z.J."/>
            <person name="Wang Z.L."/>
            <person name="He X.J."/>
            <person name="Zhao D.M."/>
            <person name="Bu Z.G."/>
        </authorList>
    </citation>
    <scope>NUCLEOTIDE SEQUENCE</scope>
    <source>
        <strain evidence="20">Pig/Heilongjiang/HRB1/2020</strain>
    </source>
</reference>
<dbReference type="EMBL" id="MK128995">
    <property type="protein sequence ID" value="AYW33979.1"/>
    <property type="molecule type" value="Genomic_DNA"/>
</dbReference>
<evidence type="ECO:0000313" key="4">
    <source>
        <dbReference type="EMBL" id="CAD2068357.1"/>
    </source>
</evidence>
<reference evidence="19 36" key="14">
    <citation type="submission" date="2020-05" db="EMBL/GenBank/DDBJ databases">
        <title>Comparative Analysis of Full Genome Sequences of African Swine Fever Virus isolates in Russia in 2019.</title>
        <authorList>
            <person name="Mazloum A."/>
            <person name="Vlasova N.N."/>
        </authorList>
    </citation>
    <scope>NUCLEOTIDE SEQUENCE [LARGE SCALE GENOMIC DNA]</scope>
    <source>
        <strain evidence="19">ASFV/Kabardino-Balkaria 19/WB-964</strain>
    </source>
</reference>
<reference evidence="13" key="11">
    <citation type="submission" date="2019-05" db="EMBL/GenBank/DDBJ databases">
        <title>Genome Sequences of Two African Swine Fever Virus Genotype II Isolates from wild boar in China.</title>
        <authorList>
            <person name="Ren Z."/>
            <person name="Guo H."/>
            <person name="Tu C."/>
        </authorList>
    </citation>
    <scope>NUCLEOTIDE SEQUENCE</scope>
    <source>
        <strain evidence="13">CN/2019/InnerMongolia-AES01</strain>
    </source>
</reference>
<dbReference type="Proteomes" id="UP000594088">
    <property type="component" value="Segment"/>
</dbReference>
<evidence type="ECO:0000313" key="29">
    <source>
        <dbReference type="Proteomes" id="UP000141072"/>
    </source>
</evidence>
<dbReference type="EMBL" id="LR722600">
    <property type="protein sequence ID" value="VVW93997.1"/>
    <property type="molecule type" value="Genomic_DNA"/>
</dbReference>
<dbReference type="EMBL" id="MW656282">
    <property type="protein sequence ID" value="QST88082.1"/>
    <property type="molecule type" value="Genomic_DNA"/>
</dbReference>
<protein>
    <submittedName>
        <fullName evidence="4">ASFV G ACD 00210 CDS protein</fullName>
    </submittedName>
    <submittedName>
        <fullName evidence="12">ASFV G ACD 00210 protein</fullName>
    </submittedName>
    <submittedName>
        <fullName evidence="2">ASFV-G-ACD-00210</fullName>
    </submittedName>
    <submittedName>
        <fullName evidence="8">ASFV_Ch_ACD_00210</fullName>
    </submittedName>
    <submittedName>
        <fullName evidence="1 14">ASFV_G_ACD_00210</fullName>
    </submittedName>
</protein>
<evidence type="ECO:0000313" key="25">
    <source>
        <dbReference type="EMBL" id="QUQ60464.1"/>
    </source>
</evidence>
<dbReference type="Proteomes" id="UP000290386">
    <property type="component" value="Segment"/>
</dbReference>
<evidence type="ECO:0000313" key="10">
    <source>
        <dbReference type="EMBL" id="QEY87802.1"/>
    </source>
</evidence>
<dbReference type="EMBL" id="MK543947">
    <property type="protein sequence ID" value="QED90443.1"/>
    <property type="molecule type" value="Genomic_DNA"/>
</dbReference>
<sequence>MAATYKLQLMGCNTATYRLHLIDRDSKGMKTLPSIQNLSFNPDNVSVYEKKFFLLMYEFLYES</sequence>
<reference evidence="11 33" key="5">
    <citation type="journal article" date="2019" name="Sci. China Life Sci.">
        <title>Nanopore sequencing of African swine fever virus.</title>
        <authorList>
            <person name="Jia L."/>
            <person name="Jiang M."/>
            <person name="Wu K."/>
            <person name="Hu J."/>
            <person name="Wang Y."/>
            <person name="Quan W."/>
            <person name="Hao M."/>
            <person name="Liu H."/>
            <person name="Wei H."/>
            <person name="Fan W."/>
            <person name="Liu W."/>
            <person name="Hu R."/>
            <person name="Wang D."/>
            <person name="Li J."/>
            <person name="Chen J."/>
            <person name="Liu D."/>
        </authorList>
    </citation>
    <scope>NUCLEOTIDE SEQUENCE [LARGE SCALE GENOMIC DNA]</scope>
    <source>
        <strain evidence="11 33">ASFV/pig/China/CAS19-01/2019</strain>
    </source>
</reference>
<evidence type="ECO:0000313" key="28">
    <source>
        <dbReference type="EMBL" id="VVW93997.1"/>
    </source>
</evidence>
<evidence type="ECO:0000313" key="5">
    <source>
        <dbReference type="EMBL" id="CAD7112510.1"/>
    </source>
</evidence>
<reference evidence="10" key="10">
    <citation type="submission" date="2019-03" db="EMBL/GenBank/DDBJ databases">
        <authorList>
            <person name="Cano-Gomez C."/>
            <person name="Arias M."/>
            <person name="Gallardo C."/>
            <person name="Fernandez-Pinero J."/>
        </authorList>
    </citation>
    <scope>NUCLEOTIDE SEQUENCE</scope>
    <source>
        <strain evidence="10">ASFV/LT14/1490</strain>
    </source>
</reference>
<evidence type="ECO:0000313" key="7">
    <source>
        <dbReference type="EMBL" id="QBH90671.1"/>
    </source>
</evidence>
<dbReference type="Proteomes" id="UP000141072">
    <property type="component" value="Segment"/>
</dbReference>
<evidence type="ECO:0000313" key="6">
    <source>
        <dbReference type="EMBL" id="QBH90486.1"/>
    </source>
</evidence>
<reference evidence="10 32" key="2">
    <citation type="journal article" date="2017" name="Transbound. Emerg. Dis.">
        <title>Experimental Infection of Domestic Pigs with African Swine Fever Virus Lithuania 2014 Genotype II Field Isolate.</title>
        <authorList>
            <person name="Gallardo C."/>
            <person name="Soler A."/>
            <person name="Nieto R."/>
            <person name="Cano C."/>
            <person name="Pelayo V."/>
            <person name="Sanchez M.A."/>
            <person name="Pridotkas G."/>
            <person name="Fernandez-Pinero J."/>
            <person name="Briones V."/>
            <person name="Arias M."/>
        </authorList>
    </citation>
    <scope>NUCLEOTIDE SEQUENCE [LARGE SCALE GENOMIC DNA]</scope>
    <source>
        <strain evidence="10">ASFV/LT14/1490</strain>
    </source>
</reference>
<dbReference type="EMBL" id="LR899193">
    <property type="protein sequence ID" value="CAD7112510.1"/>
    <property type="molecule type" value="Genomic_DNA"/>
</dbReference>
<dbReference type="EMBL" id="FR682468">
    <property type="protein sequence ID" value="CAD2068357.1"/>
    <property type="molecule type" value="Genomic_DNA"/>
</dbReference>
<organism evidence="2">
    <name type="scientific">African swine fever virus</name>
    <name type="common">ASFV</name>
    <dbReference type="NCBI Taxonomy" id="10497"/>
    <lineage>
        <taxon>Viruses</taxon>
        <taxon>Varidnaviria</taxon>
        <taxon>Bamfordvirae</taxon>
        <taxon>Nucleocytoviricota</taxon>
        <taxon>Pokkesviricetes</taxon>
        <taxon>Asfuvirales</taxon>
        <taxon>Asfarviridae</taxon>
        <taxon>Asfivirus</taxon>
        <taxon>Asfivirus haemorrhagiae</taxon>
    </lineage>
</organism>
<evidence type="ECO:0000313" key="2">
    <source>
        <dbReference type="EMBL" id="AZP54114.1"/>
    </source>
</evidence>
<reference evidence="4 29" key="1">
    <citation type="journal article" date="2011" name="Emerg. Infect. Dis.">
        <title>Genomic analysis of highly virulent Georgia 2007/1 isolate of African swine fever virus.</title>
        <authorList>
            <person name="Chapman D.A."/>
            <person name="Darby A.C."/>
            <person name="Da Silva M."/>
            <person name="Upton C."/>
            <person name="Radford A.D."/>
            <person name="Dixon L.K."/>
        </authorList>
    </citation>
    <scope>NUCLEOTIDE SEQUENCE [LARGE SCALE GENOMIC DNA]</scope>
    <source>
        <strain evidence="4">ASFV Georgia 2007/1</strain>
    </source>
</reference>
<evidence type="ECO:0000313" key="3">
    <source>
        <dbReference type="EMBL" id="AZP54294.1"/>
    </source>
</evidence>
<evidence type="ECO:0000313" key="35">
    <source>
        <dbReference type="Proteomes" id="UP000510925"/>
    </source>
</evidence>
<dbReference type="EMBL" id="MW306191">
    <property type="protein sequence ID" value="QUQ60284.1"/>
    <property type="molecule type" value="Genomic_DNA"/>
</dbReference>
<dbReference type="Proteomes" id="UP000671820">
    <property type="component" value="Segment"/>
</dbReference>
<dbReference type="Proteomes" id="UP000316600">
    <property type="component" value="Segment"/>
</dbReference>
<evidence type="ECO:0000313" key="9">
    <source>
        <dbReference type="EMBL" id="QED90443.1"/>
    </source>
</evidence>
<evidence type="ECO:0000313" key="12">
    <source>
        <dbReference type="EMBL" id="QGV56970.1"/>
    </source>
</evidence>
<reference evidence="9 31" key="7">
    <citation type="journal article" date="2019" name="Transbound. Emerg. Dis.">
        <title>Newly emerged African swine fever virus strain Belgium/Etalle/wb/2018 : complete genomic sequence and comparative analysis with reference p72 genotype II strains.</title>
        <authorList>
            <person name="Gilliaux G."/>
            <person name="Garigliany M."/>
            <person name="Licoppe A."/>
            <person name="Paternostre J."/>
            <person name="Lesenfants C."/>
            <person name="Linden A."/>
            <person name="Desmecht D."/>
        </authorList>
    </citation>
    <scope>NUCLEOTIDE SEQUENCE [LARGE SCALE GENOMIC DNA]</scope>
    <source>
        <strain evidence="9 31">Belgium/Etalle/wb/2018</strain>
    </source>
</reference>
<dbReference type="EMBL" id="MH910496">
    <property type="protein sequence ID" value="AZP54294.1"/>
    <property type="molecule type" value="Genomic_DNA"/>
</dbReference>
<dbReference type="Proteomes" id="UP000292678">
    <property type="component" value="Segment"/>
</dbReference>
<evidence type="ECO:0000313" key="31">
    <source>
        <dbReference type="Proteomes" id="UP000324915"/>
    </source>
</evidence>
<evidence type="ECO:0000313" key="1">
    <source>
        <dbReference type="EMBL" id="AYW33979.1"/>
    </source>
</evidence>
<reference evidence="1" key="6">
    <citation type="journal article" date="2019" name="Transbound. Emerg. Dis.">
        <title>Genome comparison of African swine fever virus China/2018/AnhuiXCGQ strain and related European p72 Genotype II strains.</title>
        <authorList>
            <person name="Bao J."/>
            <person name="Wang Q."/>
            <person name="Lin P."/>
            <person name="Liu C."/>
            <person name="Li L."/>
            <person name="Wu X."/>
            <person name="Chi T."/>
            <person name="Xu T."/>
            <person name="Ge S."/>
            <person name="Liu Y."/>
            <person name="Li J."/>
            <person name="Wang S."/>
            <person name="Qu H."/>
            <person name="Jin T."/>
            <person name="Wang Z."/>
        </authorList>
    </citation>
    <scope>NUCLEOTIDE SEQUENCE [LARGE SCALE GENOMIC DNA]</scope>
    <source>
        <strain evidence="1">China/2018/AnhuiXCGQ</strain>
    </source>
</reference>
<evidence type="ECO:0000313" key="21">
    <source>
        <dbReference type="EMBL" id="QTE18907.1"/>
    </source>
</evidence>
<dbReference type="EMBL" id="MN172368">
    <property type="protein sequence ID" value="QGJ83360.1"/>
    <property type="molecule type" value="Genomic_DNA"/>
</dbReference>
<accession>A0A3Q9D0S8</accession>
<dbReference type="EMBL" id="MT847621">
    <property type="protein sequence ID" value="QOW02710.1"/>
    <property type="molecule type" value="Genomic_DNA"/>
</dbReference>
<proteinExistence type="predicted"/>
<organismHost>
    <name type="scientific">Ornithodoros</name>
    <name type="common">relapsing fever ticks</name>
    <dbReference type="NCBI Taxonomy" id="6937"/>
</organismHost>
<dbReference type="EMBL" id="MT847620">
    <property type="protein sequence ID" value="QOW02524.1"/>
    <property type="molecule type" value="Genomic_DNA"/>
</dbReference>
<reference evidence="12 34" key="8">
    <citation type="journal article" date="2019" name="Viruses">
        <title>A Simple Method for Sample Preparation to Facilitate Efficient Whole-Genome Sequencing of African Swine Fever Virus.</title>
        <authorList>
            <person name="Olasz F."/>
            <person name="Meszaros I."/>
            <person name="Marton S."/>
            <person name="Kajan G.L."/>
            <person name="Tamas V."/>
            <person name="Locsmandi G."/>
            <person name="Magyar T."/>
            <person name="Balint A."/>
            <person name="Banyai K."/>
            <person name="Zadori Z."/>
        </authorList>
    </citation>
    <scope>NUCLEOTIDE SEQUENCE [LARGE SCALE GENOMIC DNA]</scope>
    <source>
        <strain evidence="12 34">ASFV_HU_2018</strain>
    </source>
</reference>
<evidence type="ECO:0000313" key="32">
    <source>
        <dbReference type="Proteomes" id="UP000326051"/>
    </source>
</evidence>
<dbReference type="EMBL" id="MH910495">
    <property type="protein sequence ID" value="AZP54114.1"/>
    <property type="molecule type" value="Genomic_DNA"/>
</dbReference>
<reference evidence="6" key="4">
    <citation type="journal article" date="2019" name="Emerg. Microbes Infect.">
        <title>Genome sequences derived from pig and dried blood pig feed samples provide important insights into the transmission of African swine fever virus in China in 2018.</title>
        <authorList>
            <person name="Wen X."/>
            <person name="He X."/>
            <person name="Zhang X."/>
            <person name="Zhang X."/>
            <person name="Liu L."/>
            <person name="Guan Y."/>
            <person name="Zhang Y."/>
            <person name="Bu Z."/>
        </authorList>
    </citation>
    <scope>NUCLEOTIDE SEQUENCE [LARGE SCALE GENOMIC DNA]</scope>
    <source>
        <strain evidence="7">DB/LN/2018</strain>
        <strain evidence="6">Pig/HLJ/2018</strain>
    </source>
</reference>
<organismHost>
    <name type="scientific">Phacochoerus aethiopicus</name>
    <name type="common">Warthog</name>
    <dbReference type="NCBI Taxonomy" id="85517"/>
</organismHost>
<dbReference type="Proteomes" id="UP000422299">
    <property type="component" value="Segment"/>
</dbReference>
<evidence type="ECO:0000313" key="22">
    <source>
        <dbReference type="EMBL" id="QTP96310.1"/>
    </source>
</evidence>
<evidence type="ECO:0000313" key="14">
    <source>
        <dbReference type="EMBL" id="QLF78528.1"/>
    </source>
</evidence>
<dbReference type="Proteomes" id="UP000345145">
    <property type="component" value="Segment"/>
</dbReference>
<dbReference type="Proteomes" id="UP000675950">
    <property type="component" value="Segment"/>
</dbReference>
<evidence type="ECO:0000313" key="26">
    <source>
        <dbReference type="EMBL" id="VFV47928.1"/>
    </source>
</evidence>
<dbReference type="Proteomes" id="UP000678137">
    <property type="component" value="Segment"/>
</dbReference>
<dbReference type="Proteomes" id="UP000594604">
    <property type="component" value="Segment"/>
</dbReference>
<dbReference type="Proteomes" id="UP000595256">
    <property type="component" value="Segment"/>
</dbReference>
<dbReference type="Proteomes" id="UP000324915">
    <property type="component" value="Segment"/>
</dbReference>
<dbReference type="EMBL" id="MK628478">
    <property type="protein sequence ID" value="QEY87802.1"/>
    <property type="molecule type" value="Genomic_DNA"/>
</dbReference>
<dbReference type="EMBL" id="MW396979">
    <property type="protein sequence ID" value="QTE18907.1"/>
    <property type="molecule type" value="Genomic_DNA"/>
</dbReference>
<reference evidence="23" key="18">
    <citation type="journal article" date="2021" name="Pathogens">
        <title>Comparative Analysis of Full Genome Sequences of African Swine Fever Virus Isolates Taken from Wild Boars in Russia in 2019.</title>
        <authorList>
            <person name="Mazloum A."/>
            <person name="van Schalkwyk A."/>
            <person name="Shotin A."/>
            <person name="Igolkin A."/>
            <person name="Shevchenko I."/>
            <person name="Gruzdev K.N."/>
            <person name="Vlasova N."/>
        </authorList>
    </citation>
    <scope>NUCLEOTIDE SEQUENCE</scope>
    <source>
        <strain evidence="23">ASFV/Amur 19/WB-6905</strain>
        <strain evidence="24">ASFV/Primorsky 19/WB-6723</strain>
        <strain evidence="25">ASFV/Ulyanovsk 19/WB-5699</strain>
    </source>
</reference>
<dbReference type="Proteomes" id="UP000291821">
    <property type="component" value="Segment"/>
</dbReference>
<evidence type="ECO:0000313" key="23">
    <source>
        <dbReference type="EMBL" id="QUQ60106.1"/>
    </source>
</evidence>
<name>A0A3Q9D0S8_ASF</name>
<dbReference type="Proteomes" id="UP000510925">
    <property type="component" value="Segment"/>
</dbReference>
<organismHost>
    <name type="scientific">Sus scrofa</name>
    <name type="common">Pig</name>
    <dbReference type="NCBI Taxonomy" id="9823"/>
</organismHost>
<evidence type="ECO:0000313" key="34">
    <source>
        <dbReference type="Proteomes" id="UP000428265"/>
    </source>
</evidence>
<reference evidence="8 30" key="9">
    <citation type="submission" date="2019-03" db="EMBL/GenBank/DDBJ databases">
        <title>Genome comparison of African swine fever virus ASFV-wbBS01 strain and different from ASFV-SY18 from domestic pig.</title>
        <authorList>
            <person name="Zhaowen R."/>
            <person name="Huancheng G."/>
            <person name="Changchun T."/>
        </authorList>
    </citation>
    <scope>NUCLEOTIDE SEQUENCE [LARGE SCALE GENOMIC DNA]</scope>
    <source>
        <strain evidence="8">ASFV-wbBS01</strain>
    </source>
</reference>
<dbReference type="Proteomes" id="UP000680325">
    <property type="component" value="Segment"/>
</dbReference>
<organismHost>
    <name type="scientific">Potamochoerus larvatus</name>
    <name type="common">Bushpig</name>
    <dbReference type="NCBI Taxonomy" id="273792"/>
</organismHost>
<reference evidence="22" key="20">
    <citation type="submission" date="2021-01" db="EMBL/GenBank/DDBJ databases">
        <title>A natural variant of African swine fever virus in China.</title>
        <authorList>
            <person name="Hu R."/>
            <person name="Chen T."/>
            <person name="Zhang Y."/>
            <person name="Zhang J."/>
        </authorList>
    </citation>
    <scope>NUCLEOTIDE SEQUENCE</scope>
    <source>
        <strain evidence="22">HuB20</strain>
    </source>
</reference>
<dbReference type="EMBL" id="MT496893">
    <property type="protein sequence ID" value="QLF78528.1"/>
    <property type="molecule type" value="Genomic_DNA"/>
</dbReference>
<dbReference type="Proteomes" id="UP000327056">
    <property type="component" value="Segment"/>
</dbReference>
<evidence type="ECO:0000313" key="33">
    <source>
        <dbReference type="Proteomes" id="UP000422299"/>
    </source>
</evidence>
<organismHost>
    <name type="scientific">Phacochoerus africanus</name>
    <name type="common">Warthog</name>
    <dbReference type="NCBI Taxonomy" id="41426"/>
</organismHost>
<evidence type="ECO:0000313" key="36">
    <source>
        <dbReference type="Proteomes" id="UP000594604"/>
    </source>
</evidence>
<evidence type="ECO:0000313" key="18">
    <source>
        <dbReference type="EMBL" id="QOW03083.1"/>
    </source>
</evidence>
<evidence type="ECO:0000313" key="27">
    <source>
        <dbReference type="EMBL" id="VVW93990.1"/>
    </source>
</evidence>
<dbReference type="EMBL" id="MW306190">
    <property type="protein sequence ID" value="QUQ60106.1"/>
    <property type="molecule type" value="Genomic_DNA"/>
</dbReference>
<dbReference type="Proteomes" id="UP000428265">
    <property type="component" value="Segment"/>
</dbReference>
<gene>
    <name evidence="2" type="primary">ASFV_G_ACD_00210</name>
    <name evidence="12" type="synonym">ASFV G ACD 00210</name>
    <name evidence="4" type="synonym">ASFV G ACD 00210 CDS</name>
    <name evidence="8" type="synonym">ASFV_Ch_ACD_00210</name>
    <name evidence="2" type="ORF">ASFV-Georgia_4-021</name>
</gene>
<reference evidence="21" key="17">
    <citation type="submission" date="2020-12" db="EMBL/GenBank/DDBJ databases">
        <authorList>
            <person name="Mileto P."/>
            <person name="Neave M."/>
            <person name="Williams D."/>
            <person name="Stevens V."/>
        </authorList>
    </citation>
    <scope>NUCLEOTIDE SEQUENCE</scope>
    <source>
        <strain evidence="21">ASFV/Timor-Leste/2019/1</strain>
    </source>
</reference>